<evidence type="ECO:0000256" key="1">
    <source>
        <dbReference type="SAM" id="MobiDB-lite"/>
    </source>
</evidence>
<dbReference type="RefSeq" id="XP_016626689.1">
    <property type="nucleotide sequence ID" value="XM_016782230.1"/>
</dbReference>
<evidence type="ECO:0000313" key="2">
    <source>
        <dbReference type="EMBL" id="KIX92566.1"/>
    </source>
</evidence>
<name>A0A0D2I5L9_9EURO</name>
<evidence type="ECO:0000313" key="3">
    <source>
        <dbReference type="Proteomes" id="UP000053411"/>
    </source>
</evidence>
<reference evidence="2 3" key="1">
    <citation type="submission" date="2015-01" db="EMBL/GenBank/DDBJ databases">
        <title>The Genome Sequence of Fonsecaea multimorphosa CBS 102226.</title>
        <authorList>
            <consortium name="The Broad Institute Genomics Platform"/>
            <person name="Cuomo C."/>
            <person name="de Hoog S."/>
            <person name="Gorbushina A."/>
            <person name="Stielow B."/>
            <person name="Teixiera M."/>
            <person name="Abouelleil A."/>
            <person name="Chapman S.B."/>
            <person name="Priest M."/>
            <person name="Young S.K."/>
            <person name="Wortman J."/>
            <person name="Nusbaum C."/>
            <person name="Birren B."/>
        </authorList>
    </citation>
    <scope>NUCLEOTIDE SEQUENCE [LARGE SCALE GENOMIC DNA]</scope>
    <source>
        <strain evidence="2 3">CBS 102226</strain>
    </source>
</reference>
<gene>
    <name evidence="2" type="ORF">Z520_11742</name>
</gene>
<proteinExistence type="predicted"/>
<dbReference type="GeneID" id="27717488"/>
<dbReference type="Proteomes" id="UP000053411">
    <property type="component" value="Unassembled WGS sequence"/>
</dbReference>
<organism evidence="2 3">
    <name type="scientific">Fonsecaea multimorphosa CBS 102226</name>
    <dbReference type="NCBI Taxonomy" id="1442371"/>
    <lineage>
        <taxon>Eukaryota</taxon>
        <taxon>Fungi</taxon>
        <taxon>Dikarya</taxon>
        <taxon>Ascomycota</taxon>
        <taxon>Pezizomycotina</taxon>
        <taxon>Eurotiomycetes</taxon>
        <taxon>Chaetothyriomycetidae</taxon>
        <taxon>Chaetothyriales</taxon>
        <taxon>Herpotrichiellaceae</taxon>
        <taxon>Fonsecaea</taxon>
    </lineage>
</organism>
<dbReference type="VEuPathDB" id="FungiDB:Z520_11742"/>
<accession>A0A0D2I5L9</accession>
<dbReference type="EMBL" id="KN848103">
    <property type="protein sequence ID" value="KIX92566.1"/>
    <property type="molecule type" value="Genomic_DNA"/>
</dbReference>
<feature type="region of interest" description="Disordered" evidence="1">
    <location>
        <begin position="79"/>
        <end position="108"/>
    </location>
</feature>
<sequence>MNAPQSRVDAPSHNDLKEALWMLEIRMLRRILELKRSIYWFLDEENSYALREIDEEIEELNDPRAYWPWRLDNELNAHQPDVQTGGGNISDNHLNGSQANGNDPHDNHTAVSEPTFSGTLVPAAIHGGPTNRIARLTEDQVNAILEVLELPTAGTPADKKETLRVALGAPFVSPDGN</sequence>
<keyword evidence="3" id="KW-1185">Reference proteome</keyword>
<feature type="compositionally biased region" description="Polar residues" evidence="1">
    <location>
        <begin position="89"/>
        <end position="101"/>
    </location>
</feature>
<dbReference type="AlphaFoldDB" id="A0A0D2I5L9"/>
<protein>
    <submittedName>
        <fullName evidence="2">Uncharacterized protein</fullName>
    </submittedName>
</protein>